<keyword evidence="2" id="KW-0119">Carbohydrate metabolism</keyword>
<dbReference type="RefSeq" id="WP_143787653.1">
    <property type="nucleotide sequence ID" value="NZ_FSRM01000002.1"/>
</dbReference>
<dbReference type="EMBL" id="FSRM01000002">
    <property type="protein sequence ID" value="SIO48519.1"/>
    <property type="molecule type" value="Genomic_DNA"/>
</dbReference>
<sequence>MLVSLASIAGTYSTPNNAATLPDSAQTELVYVGTQKSQIDALSLDTATGKLTAIGPVAEGPKSTWVAVHPHLPILYAVDDDNAREGSITAYAVDRGTGALTKMNAVLTGGNGSTYLGWDAPSMTLFSANYASGSVSSVSVNPDGSLGSLVSTIKETGSGPNRRQASAHAHSAAVDPSGRYALIPDLGADRVFVYGFDRATHTLSPGDESNSRAFVVPPGSGPRHIAFGMSGEFVYLLTELSANLMVLRWDASQGHLMLVQSVPTTSPEFQGAKSGAELAISGDGRFVYVENRGENALVVYSVNPESGELSLVQRTSAGGEKPWGFGIDPSGKWLLVANQQSGTVNAFNIDPVSGMVSNTGQSVDEPTPVSVAFVK</sequence>
<evidence type="ECO:0000313" key="3">
    <source>
        <dbReference type="EMBL" id="SIO48519.1"/>
    </source>
</evidence>
<name>A0A1N6JWC3_9BURK</name>
<dbReference type="InterPro" id="IPR019405">
    <property type="entry name" value="Lactonase_7-beta_prop"/>
</dbReference>
<evidence type="ECO:0000256" key="2">
    <source>
        <dbReference type="ARBA" id="ARBA00022526"/>
    </source>
</evidence>
<dbReference type="Gene3D" id="2.130.10.10">
    <property type="entry name" value="YVTN repeat-like/Quinoprotein amine dehydrogenase"/>
    <property type="match status" value="1"/>
</dbReference>
<organism evidence="3 4">
    <name type="scientific">Paraburkholderia phenazinium</name>
    <dbReference type="NCBI Taxonomy" id="60549"/>
    <lineage>
        <taxon>Bacteria</taxon>
        <taxon>Pseudomonadati</taxon>
        <taxon>Pseudomonadota</taxon>
        <taxon>Betaproteobacteria</taxon>
        <taxon>Burkholderiales</taxon>
        <taxon>Burkholderiaceae</taxon>
        <taxon>Paraburkholderia</taxon>
    </lineage>
</organism>
<dbReference type="InterPro" id="IPR015943">
    <property type="entry name" value="WD40/YVTN_repeat-like_dom_sf"/>
</dbReference>
<keyword evidence="2" id="KW-0313">Glucose metabolism</keyword>
<protein>
    <submittedName>
        <fullName evidence="3">6-phosphogluconolactonase</fullName>
    </submittedName>
</protein>
<dbReference type="GO" id="GO:0006006">
    <property type="term" value="P:glucose metabolic process"/>
    <property type="evidence" value="ECO:0007669"/>
    <property type="project" value="UniProtKB-KW"/>
</dbReference>
<dbReference type="GO" id="GO:0017057">
    <property type="term" value="F:6-phosphogluconolactonase activity"/>
    <property type="evidence" value="ECO:0007669"/>
    <property type="project" value="TreeGrafter"/>
</dbReference>
<dbReference type="Pfam" id="PF10282">
    <property type="entry name" value="Lactonase"/>
    <property type="match status" value="1"/>
</dbReference>
<dbReference type="PANTHER" id="PTHR30344">
    <property type="entry name" value="6-PHOSPHOGLUCONOLACTONASE-RELATED"/>
    <property type="match status" value="1"/>
</dbReference>
<dbReference type="PANTHER" id="PTHR30344:SF1">
    <property type="entry name" value="6-PHOSPHOGLUCONOLACTONASE"/>
    <property type="match status" value="1"/>
</dbReference>
<dbReference type="InterPro" id="IPR050282">
    <property type="entry name" value="Cycloisomerase_2"/>
</dbReference>
<evidence type="ECO:0000313" key="4">
    <source>
        <dbReference type="Proteomes" id="UP000184693"/>
    </source>
</evidence>
<dbReference type="SUPFAM" id="SSF51004">
    <property type="entry name" value="C-terminal (heme d1) domain of cytochrome cd1-nitrite reductase"/>
    <property type="match status" value="1"/>
</dbReference>
<proteinExistence type="inferred from homology"/>
<dbReference type="AlphaFoldDB" id="A0A1N6JWC3"/>
<accession>A0A1N6JWC3</accession>
<dbReference type="InterPro" id="IPR011048">
    <property type="entry name" value="Haem_d1_sf"/>
</dbReference>
<dbReference type="OrthoDB" id="9790815at2"/>
<evidence type="ECO:0000256" key="1">
    <source>
        <dbReference type="ARBA" id="ARBA00005564"/>
    </source>
</evidence>
<comment type="similarity">
    <text evidence="1">Belongs to the cycloisomerase 2 family.</text>
</comment>
<dbReference type="GO" id="GO:0005829">
    <property type="term" value="C:cytosol"/>
    <property type="evidence" value="ECO:0007669"/>
    <property type="project" value="TreeGrafter"/>
</dbReference>
<gene>
    <name evidence="3" type="ORF">SAMN05444168_5221</name>
</gene>
<dbReference type="Proteomes" id="UP000184693">
    <property type="component" value="Unassembled WGS sequence"/>
</dbReference>
<reference evidence="3 4" key="1">
    <citation type="submission" date="2016-11" db="EMBL/GenBank/DDBJ databases">
        <authorList>
            <person name="Jaros S."/>
            <person name="Januszkiewicz K."/>
            <person name="Wedrychowicz H."/>
        </authorList>
    </citation>
    <scope>NUCLEOTIDE SEQUENCE [LARGE SCALE GENOMIC DNA]</scope>
    <source>
        <strain evidence="3 4">GAS86</strain>
    </source>
</reference>